<dbReference type="AlphaFoldDB" id="A0A316DUZ3"/>
<name>A0A316DUZ3_9BACT</name>
<dbReference type="Proteomes" id="UP000245489">
    <property type="component" value="Unassembled WGS sequence"/>
</dbReference>
<organism evidence="1 2">
    <name type="scientific">Arcicella aurantiaca</name>
    <dbReference type="NCBI Taxonomy" id="591202"/>
    <lineage>
        <taxon>Bacteria</taxon>
        <taxon>Pseudomonadati</taxon>
        <taxon>Bacteroidota</taxon>
        <taxon>Cytophagia</taxon>
        <taxon>Cytophagales</taxon>
        <taxon>Flectobacillaceae</taxon>
        <taxon>Arcicella</taxon>
    </lineage>
</organism>
<evidence type="ECO:0000313" key="2">
    <source>
        <dbReference type="Proteomes" id="UP000245489"/>
    </source>
</evidence>
<dbReference type="EMBL" id="QGGO01000021">
    <property type="protein sequence ID" value="PWK22147.1"/>
    <property type="molecule type" value="Genomic_DNA"/>
</dbReference>
<protein>
    <submittedName>
        <fullName evidence="1">Uncharacterized protein</fullName>
    </submittedName>
</protein>
<sequence>MKLYNMKESKKIQVTVIGYLGNEPSEWIKCTFKDYYGNSWDITIKDCDISGSWERQEVQFPVIGYLHGHVINQIKENRETIFEFDADISGSRKLNGEIISETVFMISEKNILS</sequence>
<proteinExistence type="predicted"/>
<comment type="caution">
    <text evidence="1">The sequence shown here is derived from an EMBL/GenBank/DDBJ whole genome shotgun (WGS) entry which is preliminary data.</text>
</comment>
<keyword evidence="2" id="KW-1185">Reference proteome</keyword>
<reference evidence="1 2" key="1">
    <citation type="submission" date="2018-05" db="EMBL/GenBank/DDBJ databases">
        <title>Genomic Encyclopedia of Archaeal and Bacterial Type Strains, Phase II (KMG-II): from individual species to whole genera.</title>
        <authorList>
            <person name="Goeker M."/>
        </authorList>
    </citation>
    <scope>NUCLEOTIDE SEQUENCE [LARGE SCALE GENOMIC DNA]</scope>
    <source>
        <strain evidence="1 2">DSM 22214</strain>
    </source>
</reference>
<accession>A0A316DUZ3</accession>
<evidence type="ECO:0000313" key="1">
    <source>
        <dbReference type="EMBL" id="PWK22147.1"/>
    </source>
</evidence>
<gene>
    <name evidence="1" type="ORF">LV89_03532</name>
</gene>